<dbReference type="HAMAP" id="MF_00276">
    <property type="entry name" value="KdpC"/>
    <property type="match status" value="1"/>
</dbReference>
<dbReference type="PIRSF" id="PIRSF001296">
    <property type="entry name" value="K_ATPase_KdpC"/>
    <property type="match status" value="1"/>
</dbReference>
<dbReference type="RefSeq" id="WP_206843859.1">
    <property type="nucleotide sequence ID" value="NZ_CP065956.1"/>
</dbReference>
<dbReference type="EMBL" id="CP065956">
    <property type="protein sequence ID" value="QSR86001.1"/>
    <property type="molecule type" value="Genomic_DNA"/>
</dbReference>
<evidence type="ECO:0000256" key="7">
    <source>
        <dbReference type="ARBA" id="ARBA00022958"/>
    </source>
</evidence>
<gene>
    <name evidence="11 12" type="primary">kdpC</name>
    <name evidence="12" type="ORF">EM20IM_05645</name>
</gene>
<comment type="subunit">
    <text evidence="11">The system is composed of three essential subunits: KdpA, KdpB and KdpC.</text>
</comment>
<protein>
    <recommendedName>
        <fullName evidence="11">Potassium-transporting ATPase KdpC subunit</fullName>
    </recommendedName>
    <alternativeName>
        <fullName evidence="11">ATP phosphohydrolase [potassium-transporting] C chain</fullName>
    </alternativeName>
    <alternativeName>
        <fullName evidence="11">Potassium-binding and translocating subunit C</fullName>
    </alternativeName>
    <alternativeName>
        <fullName evidence="11">Potassium-translocating ATPase C chain</fullName>
    </alternativeName>
</protein>
<comment type="function">
    <text evidence="11">Part of the high-affinity ATP-driven potassium transport (or Kdp) system, which catalyzes the hydrolysis of ATP coupled with the electrogenic transport of potassium into the cytoplasm. This subunit acts as a catalytic chaperone that increases the ATP-binding affinity of the ATP-hydrolyzing subunit KdpB by the formation of a transient KdpB/KdpC/ATP ternary complex.</text>
</comment>
<keyword evidence="7 11" id="KW-0630">Potassium</keyword>
<evidence type="ECO:0000256" key="10">
    <source>
        <dbReference type="ARBA" id="ARBA00023136"/>
    </source>
</evidence>
<keyword evidence="4 11" id="KW-0812">Transmembrane</keyword>
<organism evidence="12 13">
    <name type="scientific">Candidatus Methylacidiphilum infernorum</name>
    <dbReference type="NCBI Taxonomy" id="511746"/>
    <lineage>
        <taxon>Bacteria</taxon>
        <taxon>Pseudomonadati</taxon>
        <taxon>Verrucomicrobiota</taxon>
        <taxon>Methylacidiphilae</taxon>
        <taxon>Methylacidiphilales</taxon>
        <taxon>Methylacidiphilaceae</taxon>
        <taxon>Methylacidiphilum (ex Ratnadevi et al. 2023)</taxon>
    </lineage>
</organism>
<evidence type="ECO:0000313" key="12">
    <source>
        <dbReference type="EMBL" id="QSR86001.1"/>
    </source>
</evidence>
<evidence type="ECO:0000313" key="13">
    <source>
        <dbReference type="Proteomes" id="UP000663088"/>
    </source>
</evidence>
<keyword evidence="2 11" id="KW-1003">Cell membrane</keyword>
<keyword evidence="13" id="KW-1185">Reference proteome</keyword>
<evidence type="ECO:0000256" key="1">
    <source>
        <dbReference type="ARBA" id="ARBA00022448"/>
    </source>
</evidence>
<dbReference type="PANTHER" id="PTHR30042:SF2">
    <property type="entry name" value="POTASSIUM-TRANSPORTING ATPASE KDPC SUBUNIT"/>
    <property type="match status" value="1"/>
</dbReference>
<keyword evidence="9 11" id="KW-0406">Ion transport</keyword>
<dbReference type="Pfam" id="PF02669">
    <property type="entry name" value="KdpC"/>
    <property type="match status" value="1"/>
</dbReference>
<dbReference type="Proteomes" id="UP000663088">
    <property type="component" value="Chromosome"/>
</dbReference>
<reference evidence="12 13" key="1">
    <citation type="submission" date="2020-12" db="EMBL/GenBank/DDBJ databases">
        <authorList>
            <person name="Awala S.I."/>
            <person name="Gwak J.-H."/>
            <person name="Kim S.-J."/>
            <person name="Rhee S.-K."/>
        </authorList>
    </citation>
    <scope>NUCLEOTIDE SEQUENCE [LARGE SCALE GENOMIC DNA]</scope>
    <source>
        <strain evidence="12 13">IT5</strain>
    </source>
</reference>
<dbReference type="NCBIfam" id="NF001454">
    <property type="entry name" value="PRK00315.1"/>
    <property type="match status" value="1"/>
</dbReference>
<comment type="subcellular location">
    <subcellularLocation>
        <location evidence="11">Cell membrane</location>
        <topology evidence="11">Single-pass membrane protein</topology>
    </subcellularLocation>
</comment>
<keyword evidence="5 11" id="KW-0547">Nucleotide-binding</keyword>
<evidence type="ECO:0000256" key="3">
    <source>
        <dbReference type="ARBA" id="ARBA00022538"/>
    </source>
</evidence>
<name>A0ABX7PSP3_9BACT</name>
<keyword evidence="10 11" id="KW-0472">Membrane</keyword>
<evidence type="ECO:0000256" key="11">
    <source>
        <dbReference type="HAMAP-Rule" id="MF_00276"/>
    </source>
</evidence>
<evidence type="ECO:0000256" key="5">
    <source>
        <dbReference type="ARBA" id="ARBA00022741"/>
    </source>
</evidence>
<comment type="similarity">
    <text evidence="11">Belongs to the KdpC family.</text>
</comment>
<evidence type="ECO:0000256" key="8">
    <source>
        <dbReference type="ARBA" id="ARBA00022989"/>
    </source>
</evidence>
<keyword evidence="8 11" id="KW-1133">Transmembrane helix</keyword>
<keyword evidence="3 11" id="KW-0633">Potassium transport</keyword>
<sequence>MKIFSLLILSLKITFLLTLLLGGLYPLAVFIVGKIFFPYQSEGSLIKDATGNVIGSALIGQKFDSPWYFHSRPSASDYDGLSSGGSNLAPSSLALIDTLRERTLRYRKENALSPTTPVPSDAVCASASGLDPHISFENGLLQVPRVAHERKADPKSIEELLRKHTEAPTWGILGERVVNVLLLNLELDKRYPKR</sequence>
<evidence type="ECO:0000256" key="9">
    <source>
        <dbReference type="ARBA" id="ARBA00023065"/>
    </source>
</evidence>
<accession>A0ABX7PSP3</accession>
<dbReference type="PANTHER" id="PTHR30042">
    <property type="entry name" value="POTASSIUM-TRANSPORTING ATPASE C CHAIN"/>
    <property type="match status" value="1"/>
</dbReference>
<evidence type="ECO:0000256" key="4">
    <source>
        <dbReference type="ARBA" id="ARBA00022692"/>
    </source>
</evidence>
<dbReference type="NCBIfam" id="TIGR00681">
    <property type="entry name" value="kdpC"/>
    <property type="match status" value="1"/>
</dbReference>
<keyword evidence="6 11" id="KW-0067">ATP-binding</keyword>
<dbReference type="InterPro" id="IPR003820">
    <property type="entry name" value="KdpC"/>
</dbReference>
<keyword evidence="1 11" id="KW-0813">Transport</keyword>
<evidence type="ECO:0000256" key="6">
    <source>
        <dbReference type="ARBA" id="ARBA00022840"/>
    </source>
</evidence>
<evidence type="ECO:0000256" key="2">
    <source>
        <dbReference type="ARBA" id="ARBA00022475"/>
    </source>
</evidence>
<proteinExistence type="inferred from homology"/>